<dbReference type="AlphaFoldDB" id="A0A9P4JLI7"/>
<feature type="compositionally biased region" description="Low complexity" evidence="1">
    <location>
        <begin position="969"/>
        <end position="978"/>
    </location>
</feature>
<dbReference type="InterPro" id="IPR003165">
    <property type="entry name" value="Piwi"/>
</dbReference>
<dbReference type="SUPFAM" id="SSF101690">
    <property type="entry name" value="PAZ domain"/>
    <property type="match status" value="1"/>
</dbReference>
<evidence type="ECO:0000256" key="1">
    <source>
        <dbReference type="SAM" id="MobiDB-lite"/>
    </source>
</evidence>
<dbReference type="InterPro" id="IPR032473">
    <property type="entry name" value="Argonaute_Mid_dom"/>
</dbReference>
<feature type="domain" description="Piwi" evidence="2">
    <location>
        <begin position="639"/>
        <end position="950"/>
    </location>
</feature>
<dbReference type="Pfam" id="PF02171">
    <property type="entry name" value="Piwi"/>
    <property type="match status" value="1"/>
</dbReference>
<dbReference type="Proteomes" id="UP000799536">
    <property type="component" value="Unassembled WGS sequence"/>
</dbReference>
<protein>
    <submittedName>
        <fullName evidence="3">Piwi-domain-containing protein</fullName>
    </submittedName>
</protein>
<dbReference type="InterPro" id="IPR032472">
    <property type="entry name" value="ArgoL2"/>
</dbReference>
<comment type="caution">
    <text evidence="3">The sequence shown here is derived from an EMBL/GenBank/DDBJ whole genome shotgun (WGS) entry which is preliminary data.</text>
</comment>
<dbReference type="InterPro" id="IPR003100">
    <property type="entry name" value="PAZ_dom"/>
</dbReference>
<dbReference type="OrthoDB" id="10252740at2759"/>
<dbReference type="InterPro" id="IPR012337">
    <property type="entry name" value="RNaseH-like_sf"/>
</dbReference>
<dbReference type="SMART" id="SM00950">
    <property type="entry name" value="Piwi"/>
    <property type="match status" value="1"/>
</dbReference>
<dbReference type="SUPFAM" id="SSF53098">
    <property type="entry name" value="Ribonuclease H-like"/>
    <property type="match status" value="1"/>
</dbReference>
<feature type="region of interest" description="Disordered" evidence="1">
    <location>
        <begin position="945"/>
        <end position="979"/>
    </location>
</feature>
<dbReference type="Gene3D" id="3.40.50.2300">
    <property type="match status" value="1"/>
</dbReference>
<evidence type="ECO:0000313" key="3">
    <source>
        <dbReference type="EMBL" id="KAF2201527.1"/>
    </source>
</evidence>
<dbReference type="SMART" id="SM01163">
    <property type="entry name" value="DUF1785"/>
    <property type="match status" value="1"/>
</dbReference>
<name>A0A9P4JLI7_9PLEO</name>
<dbReference type="PANTHER" id="PTHR22891">
    <property type="entry name" value="EUKARYOTIC TRANSLATION INITIATION FACTOR 2C"/>
    <property type="match status" value="1"/>
</dbReference>
<dbReference type="InterPro" id="IPR036085">
    <property type="entry name" value="PAZ_dom_sf"/>
</dbReference>
<dbReference type="Gene3D" id="2.170.260.10">
    <property type="entry name" value="paz domain"/>
    <property type="match status" value="1"/>
</dbReference>
<evidence type="ECO:0000313" key="4">
    <source>
        <dbReference type="Proteomes" id="UP000799536"/>
    </source>
</evidence>
<accession>A0A9P4JLI7</accession>
<dbReference type="Pfam" id="PF16487">
    <property type="entry name" value="ArgoMid"/>
    <property type="match status" value="1"/>
</dbReference>
<dbReference type="PROSITE" id="PS50822">
    <property type="entry name" value="PIWI"/>
    <property type="match status" value="1"/>
</dbReference>
<gene>
    <name evidence="3" type="ORF">GQ43DRAFT_371218</name>
</gene>
<dbReference type="InterPro" id="IPR032474">
    <property type="entry name" value="Argonaute_N"/>
</dbReference>
<proteinExistence type="predicted"/>
<dbReference type="Pfam" id="PF16486">
    <property type="entry name" value="ArgoN"/>
    <property type="match status" value="1"/>
</dbReference>
<sequence length="1002" mass="112787">MAGPNKKRADTVKKSSGHSKGQDSRGSSDNMPRSSPKRIGNFDGANDSGSVKKRKPEDYIPKRDLLNISDFLGMQGWYAARGVEIPNSLPSRPAKFNSLGKAVPIKLNTFNVSGWPTTKVHQYDISWDEKSPTKDGKRGLMNKIWNSKAAKEALGEPQSLWIYDGHKLAWANKKIADNEELRITVDLDAEQGRTKTPGAGAKNTHTIFVKWTRSVDFAHLDEFLNGKCSWTASCIDTVNFLDHVLREGPSHEYTQIKKSFFARTAQRQDLGQGVEAFKGVFSSLRPVLNDKSQKALTINVDVANGTFWRPLSLGPLIEMAFTKDLHQFQNMFKIGIQHEGKKGDAFKDKQWKHSNLKRDLSRLRRVQVVDNGYNKKQGPGTWTIEDFPPYDPYTATFPNPDERHITEPKKRSRITVADYFEKKYGIKCTRGVPVVQMTKKISGESVQLPIDVLKISPNQRYNSKLSDVQTSNMIKFAVTLPAQRWQAVQSGVQMLDWANDKYLKHYGIKVNPNPSTVAARQLPLPQLHFDKAQVQPHDLIQGRWRLDGKRFIMPALAGKDTPLTAWGICVIQGRDQPYHAQVENFAKQFVKIFESHGVKFGTKFGKAPAVHYTDVSHGGEMVTEIWNKTGNHFKMNPQLLFFIINDRNIDVYRRLKKSCDCRYGVPSQMIQSRHAKTASPQYISNVCMKVNAKLGGVTSWAKSVTLHTVTPKQQQNLSTMVIAADVSHPAPGAGSEAAASYAAITMSCDEKYTRYWAECNTNGNRVEMVTTENIKRHMGGMAKKWMQKITNGNPPQRVLYIRDGVSEGQYAQVLDYEVEDMKATFKELGCKTVPKFTVVIAGKRHHVRFFPGPGVGDRNGNPKPGTLVETGVTHPFEFDWYLNAHVAIKGTARPIHYQCILNEADWNGEALQQFIFEHSFQYCRSTTPVSLHPAVYYAHLAADRSRAHENKNPESSGKKPEAKPEQKKQSTTKSSSSKPLVEIPPLIDINNKLGLKNTMWYV</sequence>
<dbReference type="GO" id="GO:0003723">
    <property type="term" value="F:RNA binding"/>
    <property type="evidence" value="ECO:0007669"/>
    <property type="project" value="InterPro"/>
</dbReference>
<dbReference type="InterPro" id="IPR036397">
    <property type="entry name" value="RNaseH_sf"/>
</dbReference>
<dbReference type="Pfam" id="PF02170">
    <property type="entry name" value="PAZ"/>
    <property type="match status" value="1"/>
</dbReference>
<dbReference type="InterPro" id="IPR045246">
    <property type="entry name" value="Piwi_ago-like"/>
</dbReference>
<feature type="region of interest" description="Disordered" evidence="1">
    <location>
        <begin position="1"/>
        <end position="56"/>
    </location>
</feature>
<dbReference type="Pfam" id="PF08699">
    <property type="entry name" value="ArgoL1"/>
    <property type="match status" value="1"/>
</dbReference>
<dbReference type="Pfam" id="PF16488">
    <property type="entry name" value="ArgoL2"/>
    <property type="match status" value="1"/>
</dbReference>
<dbReference type="EMBL" id="ML993972">
    <property type="protein sequence ID" value="KAF2201527.1"/>
    <property type="molecule type" value="Genomic_DNA"/>
</dbReference>
<feature type="compositionally biased region" description="Basic and acidic residues" evidence="1">
    <location>
        <begin position="945"/>
        <end position="968"/>
    </location>
</feature>
<dbReference type="Gene3D" id="3.30.420.10">
    <property type="entry name" value="Ribonuclease H-like superfamily/Ribonuclease H"/>
    <property type="match status" value="1"/>
</dbReference>
<evidence type="ECO:0000259" key="2">
    <source>
        <dbReference type="PROSITE" id="PS50822"/>
    </source>
</evidence>
<reference evidence="3" key="1">
    <citation type="journal article" date="2020" name="Stud. Mycol.">
        <title>101 Dothideomycetes genomes: a test case for predicting lifestyles and emergence of pathogens.</title>
        <authorList>
            <person name="Haridas S."/>
            <person name="Albert R."/>
            <person name="Binder M."/>
            <person name="Bloem J."/>
            <person name="Labutti K."/>
            <person name="Salamov A."/>
            <person name="Andreopoulos B."/>
            <person name="Baker S."/>
            <person name="Barry K."/>
            <person name="Bills G."/>
            <person name="Bluhm B."/>
            <person name="Cannon C."/>
            <person name="Castanera R."/>
            <person name="Culley D."/>
            <person name="Daum C."/>
            <person name="Ezra D."/>
            <person name="Gonzalez J."/>
            <person name="Henrissat B."/>
            <person name="Kuo A."/>
            <person name="Liang C."/>
            <person name="Lipzen A."/>
            <person name="Lutzoni F."/>
            <person name="Magnuson J."/>
            <person name="Mondo S."/>
            <person name="Nolan M."/>
            <person name="Ohm R."/>
            <person name="Pangilinan J."/>
            <person name="Park H.-J."/>
            <person name="Ramirez L."/>
            <person name="Alfaro M."/>
            <person name="Sun H."/>
            <person name="Tritt A."/>
            <person name="Yoshinaga Y."/>
            <person name="Zwiers L.-H."/>
            <person name="Turgeon B."/>
            <person name="Goodwin S."/>
            <person name="Spatafora J."/>
            <person name="Crous P."/>
            <person name="Grigoriev I."/>
        </authorList>
    </citation>
    <scope>NUCLEOTIDE SEQUENCE</scope>
    <source>
        <strain evidence="3">ATCC 74209</strain>
    </source>
</reference>
<organism evidence="3 4">
    <name type="scientific">Delitschia confertaspora ATCC 74209</name>
    <dbReference type="NCBI Taxonomy" id="1513339"/>
    <lineage>
        <taxon>Eukaryota</taxon>
        <taxon>Fungi</taxon>
        <taxon>Dikarya</taxon>
        <taxon>Ascomycota</taxon>
        <taxon>Pezizomycotina</taxon>
        <taxon>Dothideomycetes</taxon>
        <taxon>Pleosporomycetidae</taxon>
        <taxon>Pleosporales</taxon>
        <taxon>Delitschiaceae</taxon>
        <taxon>Delitschia</taxon>
    </lineage>
</organism>
<keyword evidence="4" id="KW-1185">Reference proteome</keyword>
<feature type="compositionally biased region" description="Polar residues" evidence="1">
    <location>
        <begin position="24"/>
        <end position="33"/>
    </location>
</feature>
<dbReference type="CDD" id="cd04657">
    <property type="entry name" value="Piwi_ago-like"/>
    <property type="match status" value="1"/>
</dbReference>
<dbReference type="InterPro" id="IPR014811">
    <property type="entry name" value="ArgoL1"/>
</dbReference>